<feature type="transmembrane region" description="Helical" evidence="3">
    <location>
        <begin position="6"/>
        <end position="26"/>
    </location>
</feature>
<feature type="domain" description="CzcB-like barrel-sandwich hybrid" evidence="7">
    <location>
        <begin position="197"/>
        <end position="343"/>
    </location>
</feature>
<dbReference type="InterPro" id="IPR058646">
    <property type="entry name" value="CzcB_N"/>
</dbReference>
<organism evidence="9 10">
    <name type="scientific">Nitrosomonas aestuarii</name>
    <dbReference type="NCBI Taxonomy" id="52441"/>
    <lineage>
        <taxon>Bacteria</taxon>
        <taxon>Pseudomonadati</taxon>
        <taxon>Pseudomonadota</taxon>
        <taxon>Betaproteobacteria</taxon>
        <taxon>Nitrosomonadales</taxon>
        <taxon>Nitrosomonadaceae</taxon>
        <taxon>Nitrosomonas</taxon>
    </lineage>
</organism>
<sequence>MSKTNLKPIILVIIIGIILAGLILNLEKTSFSEEAEHNASGTDIGDDDMKDEIGPKGGKIFTTGNFSAEVTIFEKGVEPQFRLYLYENGKPIPPTDAKAAITLSRLGRPAQLFSFNPLGDYLLGDQIVEEPHSFDAAIAVEWRGKVFHWGYSQIEARIEMTEDTLASTGIQIQTAGPATLKPKVQLPGIIVFNHHNIVRVVPRAPGIVIEVPRHLGEHVEEGTVLAVVESQLLADLRSQYLAAQKRLALANANFRREKLLWEEKITAKQEYLTTQQLQSEAEIALELSAAKLRAIGERPETTSQLKNLTRYEIRSPISGLITTKSIARGQVIKEDAEIFTVVDTSTMYAELTVYPRDLDIIRLGQKAAIKSTATNIEGTGKITYITAMLNAQTRTAMARITLDNTSGLWRDGMFVNGAVNTEEIEVPVAVTMDALQTLFDWTVVFVRYGNYFEARPLELGRNDGEMVEVLDGLSAGEQYAAGNSFAVKAELGKSGAEHDH</sequence>
<dbReference type="PANTHER" id="PTHR30097">
    <property type="entry name" value="CATION EFFLUX SYSTEM PROTEIN CUSB"/>
    <property type="match status" value="1"/>
</dbReference>
<dbReference type="STRING" id="52441.SAMN05216302_10122"/>
<gene>
    <name evidence="9" type="ORF">SAMN05216302_10122</name>
</gene>
<evidence type="ECO:0000259" key="5">
    <source>
        <dbReference type="Pfam" id="PF25954"/>
    </source>
</evidence>
<dbReference type="OrthoDB" id="9768185at2"/>
<evidence type="ECO:0000256" key="2">
    <source>
        <dbReference type="ARBA" id="ARBA00022448"/>
    </source>
</evidence>
<dbReference type="Pfam" id="PF25971">
    <property type="entry name" value="CzcB_N"/>
    <property type="match status" value="1"/>
</dbReference>
<dbReference type="InterPro" id="IPR058792">
    <property type="entry name" value="Beta-barrel_RND_2"/>
</dbReference>
<dbReference type="AlphaFoldDB" id="A0A1I4BH59"/>
<dbReference type="Pfam" id="PF25973">
    <property type="entry name" value="BSH_CzcB"/>
    <property type="match status" value="1"/>
</dbReference>
<keyword evidence="3" id="KW-0472">Membrane</keyword>
<dbReference type="GO" id="GO:0015679">
    <property type="term" value="P:plasma membrane copper ion transport"/>
    <property type="evidence" value="ECO:0007669"/>
    <property type="project" value="TreeGrafter"/>
</dbReference>
<evidence type="ECO:0000259" key="7">
    <source>
        <dbReference type="Pfam" id="PF25973"/>
    </source>
</evidence>
<proteinExistence type="inferred from homology"/>
<dbReference type="Pfam" id="PF25893">
    <property type="entry name" value="HH_CzcB"/>
    <property type="match status" value="1"/>
</dbReference>
<dbReference type="GO" id="GO:0060003">
    <property type="term" value="P:copper ion export"/>
    <property type="evidence" value="ECO:0007669"/>
    <property type="project" value="TreeGrafter"/>
</dbReference>
<dbReference type="InterPro" id="IPR058649">
    <property type="entry name" value="CzcB_C"/>
</dbReference>
<evidence type="ECO:0000259" key="6">
    <source>
        <dbReference type="Pfam" id="PF25971"/>
    </source>
</evidence>
<dbReference type="Gene3D" id="2.40.30.170">
    <property type="match status" value="1"/>
</dbReference>
<dbReference type="GO" id="GO:0030288">
    <property type="term" value="C:outer membrane-bounded periplasmic space"/>
    <property type="evidence" value="ECO:0007669"/>
    <property type="project" value="TreeGrafter"/>
</dbReference>
<dbReference type="FunFam" id="2.40.30.170:FF:000010">
    <property type="entry name" value="Efflux RND transporter periplasmic adaptor subunit"/>
    <property type="match status" value="1"/>
</dbReference>
<evidence type="ECO:0000259" key="4">
    <source>
        <dbReference type="Pfam" id="PF25893"/>
    </source>
</evidence>
<reference evidence="10" key="1">
    <citation type="submission" date="2016-10" db="EMBL/GenBank/DDBJ databases">
        <authorList>
            <person name="Varghese N."/>
            <person name="Submissions S."/>
        </authorList>
    </citation>
    <scope>NUCLEOTIDE SEQUENCE [LARGE SCALE GENOMIC DNA]</scope>
    <source>
        <strain evidence="10">Nm69</strain>
    </source>
</reference>
<evidence type="ECO:0000256" key="3">
    <source>
        <dbReference type="SAM" id="Phobius"/>
    </source>
</evidence>
<keyword evidence="10" id="KW-1185">Reference proteome</keyword>
<feature type="domain" description="CzcB-like C-terminal circularly permuted SH3-like" evidence="8">
    <location>
        <begin position="428"/>
        <end position="488"/>
    </location>
</feature>
<dbReference type="InterPro" id="IPR006143">
    <property type="entry name" value="RND_pump_MFP"/>
</dbReference>
<keyword evidence="3" id="KW-0812">Transmembrane</keyword>
<evidence type="ECO:0000256" key="1">
    <source>
        <dbReference type="ARBA" id="ARBA00009477"/>
    </source>
</evidence>
<dbReference type="EMBL" id="FOSP01000012">
    <property type="protein sequence ID" value="SFK67286.1"/>
    <property type="molecule type" value="Genomic_DNA"/>
</dbReference>
<dbReference type="NCBIfam" id="TIGR01730">
    <property type="entry name" value="RND_mfp"/>
    <property type="match status" value="1"/>
</dbReference>
<dbReference type="PANTHER" id="PTHR30097:SF4">
    <property type="entry name" value="SLR6042 PROTEIN"/>
    <property type="match status" value="1"/>
</dbReference>
<dbReference type="SUPFAM" id="SSF111369">
    <property type="entry name" value="HlyD-like secretion proteins"/>
    <property type="match status" value="1"/>
</dbReference>
<evidence type="ECO:0000313" key="9">
    <source>
        <dbReference type="EMBL" id="SFK67286.1"/>
    </source>
</evidence>
<evidence type="ECO:0000259" key="8">
    <source>
        <dbReference type="Pfam" id="PF25975"/>
    </source>
</evidence>
<dbReference type="GO" id="GO:0046914">
    <property type="term" value="F:transition metal ion binding"/>
    <property type="evidence" value="ECO:0007669"/>
    <property type="project" value="TreeGrafter"/>
</dbReference>
<dbReference type="GO" id="GO:0022857">
    <property type="term" value="F:transmembrane transporter activity"/>
    <property type="evidence" value="ECO:0007669"/>
    <property type="project" value="InterPro"/>
</dbReference>
<protein>
    <submittedName>
        <fullName evidence="9">Membrane fusion protein, cobalt-zinc-cadmium efflux system</fullName>
    </submittedName>
</protein>
<keyword evidence="3" id="KW-1133">Transmembrane helix</keyword>
<dbReference type="Proteomes" id="UP000199533">
    <property type="component" value="Unassembled WGS sequence"/>
</dbReference>
<accession>A0A1I4BH59</accession>
<feature type="domain" description="CzcB-like alpha-helical hairpin" evidence="4">
    <location>
        <begin position="235"/>
        <end position="294"/>
    </location>
</feature>
<dbReference type="GO" id="GO:0016020">
    <property type="term" value="C:membrane"/>
    <property type="evidence" value="ECO:0007669"/>
    <property type="project" value="InterPro"/>
</dbReference>
<feature type="domain" description="CusB-like beta-barrel" evidence="5">
    <location>
        <begin position="351"/>
        <end position="422"/>
    </location>
</feature>
<dbReference type="Pfam" id="PF25954">
    <property type="entry name" value="Beta-barrel_RND_2"/>
    <property type="match status" value="1"/>
</dbReference>
<dbReference type="InterPro" id="IPR058647">
    <property type="entry name" value="BSH_CzcB-like"/>
</dbReference>
<dbReference type="Gene3D" id="2.40.420.20">
    <property type="match status" value="1"/>
</dbReference>
<dbReference type="InterPro" id="IPR051909">
    <property type="entry name" value="MFP_Cation_Efflux"/>
</dbReference>
<keyword evidence="2" id="KW-0813">Transport</keyword>
<dbReference type="InterPro" id="IPR058648">
    <property type="entry name" value="HH_CzcB-like"/>
</dbReference>
<feature type="domain" description="CzcB N-terminal" evidence="6">
    <location>
        <begin position="58"/>
        <end position="148"/>
    </location>
</feature>
<dbReference type="Gene3D" id="2.40.50.100">
    <property type="match status" value="1"/>
</dbReference>
<comment type="similarity">
    <text evidence="1">Belongs to the membrane fusion protein (MFP) (TC 8.A.1) family.</text>
</comment>
<dbReference type="RefSeq" id="WP_090699289.1">
    <property type="nucleotide sequence ID" value="NZ_FOSP01000012.1"/>
</dbReference>
<evidence type="ECO:0000313" key="10">
    <source>
        <dbReference type="Proteomes" id="UP000199533"/>
    </source>
</evidence>
<name>A0A1I4BH59_9PROT</name>
<dbReference type="Pfam" id="PF25975">
    <property type="entry name" value="CzcB_C"/>
    <property type="match status" value="1"/>
</dbReference>